<dbReference type="PANTHER" id="PTHR43190">
    <property type="entry name" value="N-ACETYL-D-GLUCOSAMINE KINASE"/>
    <property type="match status" value="1"/>
</dbReference>
<sequence length="319" mass="34098">MEYVLGIDSGGTNYRVMAADLQGHTLGSYTGQPANHYCVPEDQVKRIIRESLDTCLGQFGGRRSDCRYLVVGTTGLDSDQDGVFLRELYGQIPGLDCPQYVVNDAELAHYTVTGGRGVLVISGTGSIGFGRDSQGHSARAGGWFCTILGDEGSGTWVSKRALRQLGRWLDGAAAEGVLIRRLCEELSVYTREDLNNIAVRIAAPPWKPPELGKLVNEAAAAGDPDAVTILKEAAALMITIAEDVANALRLSEKEPGFPLGVWGSNILKSPVLYDEFCALAARWFPGSPVVRPTRTATEGAVQLALERLSAGQTTSPAVC</sequence>
<dbReference type="EMBL" id="DXBO01000144">
    <property type="protein sequence ID" value="HIZ49085.1"/>
    <property type="molecule type" value="Genomic_DNA"/>
</dbReference>
<keyword evidence="2" id="KW-0808">Transferase</keyword>
<evidence type="ECO:0000313" key="2">
    <source>
        <dbReference type="EMBL" id="HIZ49085.1"/>
    </source>
</evidence>
<organism evidence="2 3">
    <name type="scientific">Candidatus Gemmiger excrementavium</name>
    <dbReference type="NCBI Taxonomy" id="2838608"/>
    <lineage>
        <taxon>Bacteria</taxon>
        <taxon>Bacillati</taxon>
        <taxon>Bacillota</taxon>
        <taxon>Clostridia</taxon>
        <taxon>Eubacteriales</taxon>
        <taxon>Gemmiger</taxon>
    </lineage>
</organism>
<dbReference type="PANTHER" id="PTHR43190:SF3">
    <property type="entry name" value="N-ACETYL-D-GLUCOSAMINE KINASE"/>
    <property type="match status" value="1"/>
</dbReference>
<dbReference type="InterPro" id="IPR052519">
    <property type="entry name" value="Euk-type_GlcNAc_Kinase"/>
</dbReference>
<dbReference type="AlphaFoldDB" id="A0A9D2JFY6"/>
<proteinExistence type="predicted"/>
<dbReference type="CDD" id="cd24007">
    <property type="entry name" value="ASKHA_NBD_eukNAGK-like"/>
    <property type="match status" value="1"/>
</dbReference>
<gene>
    <name evidence="2" type="ORF">H9810_10220</name>
</gene>
<evidence type="ECO:0000313" key="3">
    <source>
        <dbReference type="Proteomes" id="UP000824031"/>
    </source>
</evidence>
<name>A0A9D2JFY6_9FIRM</name>
<dbReference type="InterPro" id="IPR002731">
    <property type="entry name" value="ATPase_BadF"/>
</dbReference>
<keyword evidence="2" id="KW-0418">Kinase</keyword>
<dbReference type="Pfam" id="PF01869">
    <property type="entry name" value="BcrAD_BadFG"/>
    <property type="match status" value="1"/>
</dbReference>
<protein>
    <submittedName>
        <fullName evidence="2">N-acetylglucosamine kinase</fullName>
    </submittedName>
</protein>
<accession>A0A9D2JFY6</accession>
<dbReference type="Proteomes" id="UP000824031">
    <property type="component" value="Unassembled WGS sequence"/>
</dbReference>
<feature type="domain" description="ATPase BadF/BadG/BcrA/BcrD type" evidence="1">
    <location>
        <begin position="5"/>
        <end position="254"/>
    </location>
</feature>
<reference evidence="2" key="2">
    <citation type="submission" date="2021-04" db="EMBL/GenBank/DDBJ databases">
        <authorList>
            <person name="Gilroy R."/>
        </authorList>
    </citation>
    <scope>NUCLEOTIDE SEQUENCE</scope>
    <source>
        <strain evidence="2">3436</strain>
    </source>
</reference>
<reference evidence="2" key="1">
    <citation type="journal article" date="2021" name="PeerJ">
        <title>Extensive microbial diversity within the chicken gut microbiome revealed by metagenomics and culture.</title>
        <authorList>
            <person name="Gilroy R."/>
            <person name="Ravi A."/>
            <person name="Getino M."/>
            <person name="Pursley I."/>
            <person name="Horton D.L."/>
            <person name="Alikhan N.F."/>
            <person name="Baker D."/>
            <person name="Gharbi K."/>
            <person name="Hall N."/>
            <person name="Watson M."/>
            <person name="Adriaenssens E.M."/>
            <person name="Foster-Nyarko E."/>
            <person name="Jarju S."/>
            <person name="Secka A."/>
            <person name="Antonio M."/>
            <person name="Oren A."/>
            <person name="Chaudhuri R.R."/>
            <person name="La Ragione R."/>
            <person name="Hildebrand F."/>
            <person name="Pallen M.J."/>
        </authorList>
    </citation>
    <scope>NUCLEOTIDE SEQUENCE</scope>
    <source>
        <strain evidence="2">3436</strain>
    </source>
</reference>
<dbReference type="GO" id="GO:0016301">
    <property type="term" value="F:kinase activity"/>
    <property type="evidence" value="ECO:0007669"/>
    <property type="project" value="UniProtKB-KW"/>
</dbReference>
<comment type="caution">
    <text evidence="2">The sequence shown here is derived from an EMBL/GenBank/DDBJ whole genome shotgun (WGS) entry which is preliminary data.</text>
</comment>
<evidence type="ECO:0000259" key="1">
    <source>
        <dbReference type="Pfam" id="PF01869"/>
    </source>
</evidence>
<dbReference type="Gene3D" id="3.30.420.40">
    <property type="match status" value="2"/>
</dbReference>
<dbReference type="SUPFAM" id="SSF53067">
    <property type="entry name" value="Actin-like ATPase domain"/>
    <property type="match status" value="2"/>
</dbReference>
<dbReference type="InterPro" id="IPR043129">
    <property type="entry name" value="ATPase_NBD"/>
</dbReference>